<keyword evidence="6 11" id="KW-0332">GMP biosynthesis</keyword>
<dbReference type="CDD" id="cd01997">
    <property type="entry name" value="GMP_synthase_C"/>
    <property type="match status" value="1"/>
</dbReference>
<feature type="domain" description="GMPS ATP-PPase" evidence="12">
    <location>
        <begin position="146"/>
        <end position="336"/>
    </location>
</feature>
<evidence type="ECO:0000259" key="12">
    <source>
        <dbReference type="PROSITE" id="PS51553"/>
    </source>
</evidence>
<accession>A0A2R6XX63</accession>
<protein>
    <recommendedName>
        <fullName evidence="3">GMP synthase (glutamine-hydrolyzing)</fullName>
        <ecNumber evidence="3">6.3.5.2</ecNumber>
    </recommendedName>
    <alternativeName>
        <fullName evidence="10">Glutamine amidotransferase</fullName>
    </alternativeName>
</protein>
<evidence type="ECO:0000256" key="6">
    <source>
        <dbReference type="ARBA" id="ARBA00022749"/>
    </source>
</evidence>
<dbReference type="InterPro" id="IPR022310">
    <property type="entry name" value="NAD/GMP_synthase"/>
</dbReference>
<comment type="function">
    <text evidence="1">Catalyzes the synthesis of GMP from XMP.</text>
</comment>
<dbReference type="Gene3D" id="3.30.300.10">
    <property type="match status" value="1"/>
</dbReference>
<dbReference type="AlphaFoldDB" id="A0A2R6XX63"/>
<gene>
    <name evidence="13" type="ORF">BSOLF_1089</name>
</gene>
<feature type="binding site" evidence="11">
    <location>
        <begin position="173"/>
        <end position="179"/>
    </location>
    <ligand>
        <name>ATP</name>
        <dbReference type="ChEBI" id="CHEBI:30616"/>
    </ligand>
</feature>
<dbReference type="PANTHER" id="PTHR11922">
    <property type="entry name" value="GMP SYNTHASE-RELATED"/>
    <property type="match status" value="1"/>
</dbReference>
<evidence type="ECO:0000256" key="3">
    <source>
        <dbReference type="ARBA" id="ARBA00012746"/>
    </source>
</evidence>
<evidence type="ECO:0000256" key="11">
    <source>
        <dbReference type="PROSITE-ProRule" id="PRU00886"/>
    </source>
</evidence>
<dbReference type="SUPFAM" id="SSF52402">
    <property type="entry name" value="Adenine nucleotide alpha hydrolases-like"/>
    <property type="match status" value="1"/>
</dbReference>
<evidence type="ECO:0000256" key="5">
    <source>
        <dbReference type="ARBA" id="ARBA00022741"/>
    </source>
</evidence>
<comment type="caution">
    <text evidence="13">The sequence shown here is derived from an EMBL/GenBank/DDBJ whole genome shotgun (WGS) entry which is preliminary data.</text>
</comment>
<dbReference type="InterPro" id="IPR025777">
    <property type="entry name" value="GMPS_ATP_PPase_dom"/>
</dbReference>
<evidence type="ECO:0000256" key="4">
    <source>
        <dbReference type="ARBA" id="ARBA00022598"/>
    </source>
</evidence>
<dbReference type="EMBL" id="PEBX01000234">
    <property type="protein sequence ID" value="PTQ55017.1"/>
    <property type="molecule type" value="Genomic_DNA"/>
</dbReference>
<dbReference type="Pfam" id="PF00958">
    <property type="entry name" value="GMP_synt_C"/>
    <property type="match status" value="1"/>
</dbReference>
<keyword evidence="7 11" id="KW-0658">Purine biosynthesis</keyword>
<evidence type="ECO:0000256" key="9">
    <source>
        <dbReference type="ARBA" id="ARBA00022962"/>
    </source>
</evidence>
<dbReference type="FunFam" id="3.30.300.10:FF:000002">
    <property type="entry name" value="GMP synthase [glutamine-hydrolyzing]"/>
    <property type="match status" value="1"/>
</dbReference>
<evidence type="ECO:0000256" key="10">
    <source>
        <dbReference type="ARBA" id="ARBA00031356"/>
    </source>
</evidence>
<dbReference type="Proteomes" id="UP000244338">
    <property type="component" value="Unassembled WGS sequence"/>
</dbReference>
<keyword evidence="5 11" id="KW-0547">Nucleotide-binding</keyword>
<evidence type="ECO:0000256" key="2">
    <source>
        <dbReference type="ARBA" id="ARBA00005153"/>
    </source>
</evidence>
<name>A0A2R6XX63_9BACL</name>
<sequence>MFSSVLIVDGGLAMGKAAERVLREVRKRGFYAYYVTEKEAREYVMGQKMLPFVGTVRGMIFVGGDGDEERFKDELLGENKVASFVSFYTFDRNKAEALLSTSEDGAKAYNSTFHKEKSAAVEGIAGQEVLLELLAFVEEVISEKTFSPEKYAAYLMQAIANEAPDGQALVALSGGVDSTVAAILVHRALPGRLKAVFVDHGLMRAGEGRAVVKTLREELGLDVMAVDAQDRFLQALKGVDDPEAKRKIIGEQFIRVFEEVAEGFYDVRYLVQGTILPDVVESAQGKRGVAVKSHHNVGGLPDMFNFSLLEPLRQLYKDDVRALGEWLGLPSALTHRQPFPGPGLGVRVLGEVTREKLEMLRRADAIVREEIERGSLASSLWQYFAVLLPARSVGTGAKGRSYGHTIAVRAVHSETGTSAEVARLPWEVLLSISERITGEVPGVGRVVYDITGKPPGTIEWE</sequence>
<proteinExistence type="predicted"/>
<comment type="pathway">
    <text evidence="2">Purine metabolism; GMP biosynthesis; GMP from XMP (L-Gln route): step 1/1.</text>
</comment>
<dbReference type="Pfam" id="PF02540">
    <property type="entry name" value="NAD_synthase"/>
    <property type="match status" value="1"/>
</dbReference>
<dbReference type="GO" id="GO:0005524">
    <property type="term" value="F:ATP binding"/>
    <property type="evidence" value="ECO:0007669"/>
    <property type="project" value="UniProtKB-UniRule"/>
</dbReference>
<dbReference type="NCBIfam" id="TIGR00884">
    <property type="entry name" value="guaA_Cterm"/>
    <property type="match status" value="1"/>
</dbReference>
<dbReference type="GO" id="GO:0005829">
    <property type="term" value="C:cytosol"/>
    <property type="evidence" value="ECO:0007669"/>
    <property type="project" value="TreeGrafter"/>
</dbReference>
<keyword evidence="8 11" id="KW-0067">ATP-binding</keyword>
<dbReference type="EC" id="6.3.5.2" evidence="3"/>
<dbReference type="NCBIfam" id="NF000848">
    <property type="entry name" value="PRK00074.1"/>
    <property type="match status" value="1"/>
</dbReference>
<dbReference type="SUPFAM" id="SSF54810">
    <property type="entry name" value="GMP synthetase C-terminal dimerisation domain"/>
    <property type="match status" value="1"/>
</dbReference>
<keyword evidence="4" id="KW-0436">Ligase</keyword>
<evidence type="ECO:0000256" key="1">
    <source>
        <dbReference type="ARBA" id="ARBA00002332"/>
    </source>
</evidence>
<dbReference type="PANTHER" id="PTHR11922:SF2">
    <property type="entry name" value="GMP SYNTHASE [GLUTAMINE-HYDROLYZING]"/>
    <property type="match status" value="1"/>
</dbReference>
<keyword evidence="9" id="KW-0315">Glutamine amidotransferase</keyword>
<evidence type="ECO:0000256" key="7">
    <source>
        <dbReference type="ARBA" id="ARBA00022755"/>
    </source>
</evidence>
<organism evidence="13 14">
    <name type="scientific">Candidatus Carbonibacillus altaicus</name>
    <dbReference type="NCBI Taxonomy" id="2163959"/>
    <lineage>
        <taxon>Bacteria</taxon>
        <taxon>Bacillati</taxon>
        <taxon>Bacillota</taxon>
        <taxon>Bacilli</taxon>
        <taxon>Bacillales</taxon>
        <taxon>Candidatus Carbonibacillus</taxon>
    </lineage>
</organism>
<dbReference type="Gene3D" id="3.40.50.620">
    <property type="entry name" value="HUPs"/>
    <property type="match status" value="1"/>
</dbReference>
<dbReference type="InterPro" id="IPR001674">
    <property type="entry name" value="GMP_synth_C"/>
</dbReference>
<reference evidence="14" key="1">
    <citation type="journal article" date="2018" name="Sci. Rep.">
        <title>Lignite coal burning seam in the remote Altai Mountains harbors a hydrogen-driven thermophilic microbial community.</title>
        <authorList>
            <person name="Kadnikov V.V."/>
            <person name="Mardanov A.V."/>
            <person name="Ivasenko D.A."/>
            <person name="Antsiferov D.V."/>
            <person name="Beletsky A.V."/>
            <person name="Karnachuk O.V."/>
            <person name="Ravin N.V."/>
        </authorList>
    </citation>
    <scope>NUCLEOTIDE SEQUENCE [LARGE SCALE GENOMIC DNA]</scope>
</reference>
<dbReference type="InterPro" id="IPR014729">
    <property type="entry name" value="Rossmann-like_a/b/a_fold"/>
</dbReference>
<dbReference type="PROSITE" id="PS51553">
    <property type="entry name" value="GMPS_ATP_PPASE"/>
    <property type="match status" value="1"/>
</dbReference>
<dbReference type="GO" id="GO:0003921">
    <property type="term" value="F:GMP synthase activity"/>
    <property type="evidence" value="ECO:0007669"/>
    <property type="project" value="InterPro"/>
</dbReference>
<evidence type="ECO:0000313" key="14">
    <source>
        <dbReference type="Proteomes" id="UP000244338"/>
    </source>
</evidence>
<evidence type="ECO:0000256" key="8">
    <source>
        <dbReference type="ARBA" id="ARBA00022840"/>
    </source>
</evidence>
<evidence type="ECO:0000313" key="13">
    <source>
        <dbReference type="EMBL" id="PTQ55017.1"/>
    </source>
</evidence>
<dbReference type="UniPathway" id="UPA00189">
    <property type="reaction ID" value="UER00296"/>
</dbReference>